<reference evidence="1 2" key="2">
    <citation type="submission" date="2018-11" db="EMBL/GenBank/DDBJ databases">
        <authorList>
            <consortium name="Pathogen Informatics"/>
        </authorList>
    </citation>
    <scope>NUCLEOTIDE SEQUENCE [LARGE SCALE GENOMIC DNA]</scope>
</reference>
<keyword evidence="2" id="KW-1185">Reference proteome</keyword>
<evidence type="ECO:0000313" key="2">
    <source>
        <dbReference type="Proteomes" id="UP000050794"/>
    </source>
</evidence>
<proteinExistence type="predicted"/>
<dbReference type="AlphaFoldDB" id="A0A183UQ13"/>
<dbReference type="WBParaSite" id="TCNE_0001058301-mRNA-1">
    <property type="protein sequence ID" value="TCNE_0001058301-mRNA-1"/>
    <property type="gene ID" value="TCNE_0001058301"/>
</dbReference>
<dbReference type="Proteomes" id="UP000050794">
    <property type="component" value="Unassembled WGS sequence"/>
</dbReference>
<protein>
    <submittedName>
        <fullName evidence="1 3">Uncharacterized protein</fullName>
    </submittedName>
</protein>
<gene>
    <name evidence="1" type="ORF">TCNE_LOCUS10583</name>
</gene>
<accession>A0A183UQ13</accession>
<name>A0A183UQ13_TOXCA</name>
<evidence type="ECO:0000313" key="1">
    <source>
        <dbReference type="EMBL" id="VDM41904.1"/>
    </source>
</evidence>
<dbReference type="EMBL" id="UYWY01020549">
    <property type="protein sequence ID" value="VDM41904.1"/>
    <property type="molecule type" value="Genomic_DNA"/>
</dbReference>
<sequence length="127" mass="14422">MPSKATIPVLLIAYRRSKGKGRHSEPEMEKELATLSFDLNVHRCLDCSTVNRKTMRAILMMALLAARPHICEFGSTSDLRFDDDLHKTSITATLSMPDISHRRSHKKTTIKKIFNNTTPINKLCNLQ</sequence>
<organism evidence="2 3">
    <name type="scientific">Toxocara canis</name>
    <name type="common">Canine roundworm</name>
    <dbReference type="NCBI Taxonomy" id="6265"/>
    <lineage>
        <taxon>Eukaryota</taxon>
        <taxon>Metazoa</taxon>
        <taxon>Ecdysozoa</taxon>
        <taxon>Nematoda</taxon>
        <taxon>Chromadorea</taxon>
        <taxon>Rhabditida</taxon>
        <taxon>Spirurina</taxon>
        <taxon>Ascaridomorpha</taxon>
        <taxon>Ascaridoidea</taxon>
        <taxon>Toxocaridae</taxon>
        <taxon>Toxocara</taxon>
    </lineage>
</organism>
<reference evidence="3" key="1">
    <citation type="submission" date="2016-06" db="UniProtKB">
        <authorList>
            <consortium name="WormBaseParasite"/>
        </authorList>
    </citation>
    <scope>IDENTIFICATION</scope>
</reference>
<evidence type="ECO:0000313" key="3">
    <source>
        <dbReference type="WBParaSite" id="TCNE_0001058301-mRNA-1"/>
    </source>
</evidence>